<proteinExistence type="predicted"/>
<gene>
    <name evidence="2" type="ORF">KSP39_PZI007970</name>
</gene>
<organism evidence="2 3">
    <name type="scientific">Platanthera zijinensis</name>
    <dbReference type="NCBI Taxonomy" id="2320716"/>
    <lineage>
        <taxon>Eukaryota</taxon>
        <taxon>Viridiplantae</taxon>
        <taxon>Streptophyta</taxon>
        <taxon>Embryophyta</taxon>
        <taxon>Tracheophyta</taxon>
        <taxon>Spermatophyta</taxon>
        <taxon>Magnoliopsida</taxon>
        <taxon>Liliopsida</taxon>
        <taxon>Asparagales</taxon>
        <taxon>Orchidaceae</taxon>
        <taxon>Orchidoideae</taxon>
        <taxon>Orchideae</taxon>
        <taxon>Orchidinae</taxon>
        <taxon>Platanthera</taxon>
    </lineage>
</organism>
<dbReference type="EMBL" id="JBBWWQ010000006">
    <property type="protein sequence ID" value="KAK8944781.1"/>
    <property type="molecule type" value="Genomic_DNA"/>
</dbReference>
<sequence length="86" mass="9606">MCIFSVDSPAEAGISPLDGPSVIFQRNRQQKQIILDEEVIASKLIRLDITKQMSGDDQVREEQEDPVAGDHSWADKAGKGRRKAHF</sequence>
<dbReference type="Proteomes" id="UP001418222">
    <property type="component" value="Unassembled WGS sequence"/>
</dbReference>
<dbReference type="AlphaFoldDB" id="A0AAP0G8R7"/>
<accession>A0AAP0G8R7</accession>
<evidence type="ECO:0000256" key="1">
    <source>
        <dbReference type="SAM" id="MobiDB-lite"/>
    </source>
</evidence>
<name>A0AAP0G8R7_9ASPA</name>
<reference evidence="2 3" key="1">
    <citation type="journal article" date="2022" name="Nat. Plants">
        <title>Genomes of leafy and leafless Platanthera orchids illuminate the evolution of mycoheterotrophy.</title>
        <authorList>
            <person name="Li M.H."/>
            <person name="Liu K.W."/>
            <person name="Li Z."/>
            <person name="Lu H.C."/>
            <person name="Ye Q.L."/>
            <person name="Zhang D."/>
            <person name="Wang J.Y."/>
            <person name="Li Y.F."/>
            <person name="Zhong Z.M."/>
            <person name="Liu X."/>
            <person name="Yu X."/>
            <person name="Liu D.K."/>
            <person name="Tu X.D."/>
            <person name="Liu B."/>
            <person name="Hao Y."/>
            <person name="Liao X.Y."/>
            <person name="Jiang Y.T."/>
            <person name="Sun W.H."/>
            <person name="Chen J."/>
            <person name="Chen Y.Q."/>
            <person name="Ai Y."/>
            <person name="Zhai J.W."/>
            <person name="Wu S.S."/>
            <person name="Zhou Z."/>
            <person name="Hsiao Y.Y."/>
            <person name="Wu W.L."/>
            <person name="Chen Y.Y."/>
            <person name="Lin Y.F."/>
            <person name="Hsu J.L."/>
            <person name="Li C.Y."/>
            <person name="Wang Z.W."/>
            <person name="Zhao X."/>
            <person name="Zhong W.Y."/>
            <person name="Ma X.K."/>
            <person name="Ma L."/>
            <person name="Huang J."/>
            <person name="Chen G.Z."/>
            <person name="Huang M.Z."/>
            <person name="Huang L."/>
            <person name="Peng D.H."/>
            <person name="Luo Y.B."/>
            <person name="Zou S.Q."/>
            <person name="Chen S.P."/>
            <person name="Lan S."/>
            <person name="Tsai W.C."/>
            <person name="Van de Peer Y."/>
            <person name="Liu Z.J."/>
        </authorList>
    </citation>
    <scope>NUCLEOTIDE SEQUENCE [LARGE SCALE GENOMIC DNA]</scope>
    <source>
        <strain evidence="2">Lor287</strain>
    </source>
</reference>
<keyword evidence="3" id="KW-1185">Reference proteome</keyword>
<protein>
    <submittedName>
        <fullName evidence="2">Uncharacterized protein</fullName>
    </submittedName>
</protein>
<feature type="region of interest" description="Disordered" evidence="1">
    <location>
        <begin position="52"/>
        <end position="86"/>
    </location>
</feature>
<comment type="caution">
    <text evidence="2">The sequence shown here is derived from an EMBL/GenBank/DDBJ whole genome shotgun (WGS) entry which is preliminary data.</text>
</comment>
<evidence type="ECO:0000313" key="2">
    <source>
        <dbReference type="EMBL" id="KAK8944781.1"/>
    </source>
</evidence>
<evidence type="ECO:0000313" key="3">
    <source>
        <dbReference type="Proteomes" id="UP001418222"/>
    </source>
</evidence>